<dbReference type="InterPro" id="IPR000008">
    <property type="entry name" value="C2_dom"/>
</dbReference>
<feature type="coiled-coil region" evidence="1">
    <location>
        <begin position="192"/>
        <end position="230"/>
    </location>
</feature>
<sequence>MAQRRLRKIKGASEQDQQEEKPTYEEDIEEEDLGYVNGIIKIKNISVRNLKKMDLLGKSDPYVVFKAGDEEKHTTTVRNKLDYDYVNEEYDLIYNPLKMQGKKEVEVEVYDYDVMTNNDMIGAVNVDILPSKNKETRIELFLQPKNDVELKSNTNQKLGKVLFTMIYIPEDDFLKKFRQKELIRKKTEQEIIINKEFEEQKQKEEIEKAIEEKRRIAEEERIRKEALDAQYIKGVVKFKNISVRNLKKMDLFGKSDQFQKIITLSMLASSFSDDVSKSSVFLGIFLIARCRNSMLGKGRSSDFGAKKYCWQMYSYLLSFID</sequence>
<evidence type="ECO:0000256" key="2">
    <source>
        <dbReference type="SAM" id="MobiDB-lite"/>
    </source>
</evidence>
<name>A0A5J4XA75_9EUKA</name>
<evidence type="ECO:0000256" key="1">
    <source>
        <dbReference type="SAM" id="Coils"/>
    </source>
</evidence>
<dbReference type="GO" id="GO:0005783">
    <property type="term" value="C:endoplasmic reticulum"/>
    <property type="evidence" value="ECO:0007669"/>
    <property type="project" value="TreeGrafter"/>
</dbReference>
<dbReference type="Pfam" id="PF00168">
    <property type="entry name" value="C2"/>
    <property type="match status" value="1"/>
</dbReference>
<organism evidence="4 5">
    <name type="scientific">Streblomastix strix</name>
    <dbReference type="NCBI Taxonomy" id="222440"/>
    <lineage>
        <taxon>Eukaryota</taxon>
        <taxon>Metamonada</taxon>
        <taxon>Preaxostyla</taxon>
        <taxon>Oxymonadida</taxon>
        <taxon>Streblomastigidae</taxon>
        <taxon>Streblomastix</taxon>
    </lineage>
</organism>
<dbReference type="PROSITE" id="PS50004">
    <property type="entry name" value="C2"/>
    <property type="match status" value="1"/>
</dbReference>
<dbReference type="InterPro" id="IPR035892">
    <property type="entry name" value="C2_domain_sf"/>
</dbReference>
<dbReference type="SUPFAM" id="SSF49562">
    <property type="entry name" value="C2 domain (Calcium/lipid-binding domain, CaLB)"/>
    <property type="match status" value="1"/>
</dbReference>
<dbReference type="Gene3D" id="2.60.40.150">
    <property type="entry name" value="C2 domain"/>
    <property type="match status" value="1"/>
</dbReference>
<dbReference type="AlphaFoldDB" id="A0A5J4XA75"/>
<dbReference type="PANTHER" id="PTHR10774:SF190">
    <property type="entry name" value="C2 CALCIUM_LIPID-BINDING ENDONUCLEASE_EXONUCLEASE_PHOSPHATASE-RELATED"/>
    <property type="match status" value="1"/>
</dbReference>
<dbReference type="PANTHER" id="PTHR10774">
    <property type="entry name" value="EXTENDED SYNAPTOTAGMIN-RELATED"/>
    <property type="match status" value="1"/>
</dbReference>
<dbReference type="CDD" id="cd00030">
    <property type="entry name" value="C2"/>
    <property type="match status" value="1"/>
</dbReference>
<dbReference type="Proteomes" id="UP000324800">
    <property type="component" value="Unassembled WGS sequence"/>
</dbReference>
<reference evidence="4 5" key="1">
    <citation type="submission" date="2019-03" db="EMBL/GenBank/DDBJ databases">
        <title>Single cell metagenomics reveals metabolic interactions within the superorganism composed of flagellate Streblomastix strix and complex community of Bacteroidetes bacteria on its surface.</title>
        <authorList>
            <person name="Treitli S.C."/>
            <person name="Kolisko M."/>
            <person name="Husnik F."/>
            <person name="Keeling P."/>
            <person name="Hampl V."/>
        </authorList>
    </citation>
    <scope>NUCLEOTIDE SEQUENCE [LARGE SCALE GENOMIC DNA]</scope>
    <source>
        <strain evidence="4">ST1C</strain>
    </source>
</reference>
<gene>
    <name evidence="4" type="ORF">EZS28_000398</name>
</gene>
<evidence type="ECO:0000259" key="3">
    <source>
        <dbReference type="PROSITE" id="PS50004"/>
    </source>
</evidence>
<evidence type="ECO:0000313" key="4">
    <source>
        <dbReference type="EMBL" id="KAA6404067.1"/>
    </source>
</evidence>
<protein>
    <recommendedName>
        <fullName evidence="3">C2 domain-containing protein</fullName>
    </recommendedName>
</protein>
<feature type="compositionally biased region" description="Basic residues" evidence="2">
    <location>
        <begin position="1"/>
        <end position="10"/>
    </location>
</feature>
<dbReference type="EMBL" id="SNRW01000032">
    <property type="protein sequence ID" value="KAA6404067.1"/>
    <property type="molecule type" value="Genomic_DNA"/>
</dbReference>
<keyword evidence="1" id="KW-0175">Coiled coil</keyword>
<evidence type="ECO:0000313" key="5">
    <source>
        <dbReference type="Proteomes" id="UP000324800"/>
    </source>
</evidence>
<comment type="caution">
    <text evidence="4">The sequence shown here is derived from an EMBL/GenBank/DDBJ whole genome shotgun (WGS) entry which is preliminary data.</text>
</comment>
<dbReference type="GO" id="GO:0008289">
    <property type="term" value="F:lipid binding"/>
    <property type="evidence" value="ECO:0007669"/>
    <property type="project" value="InterPro"/>
</dbReference>
<proteinExistence type="predicted"/>
<feature type="domain" description="C2" evidence="3">
    <location>
        <begin position="20"/>
        <end position="142"/>
    </location>
</feature>
<dbReference type="InterPro" id="IPR045050">
    <property type="entry name" value="Synaptotagmin_plant"/>
</dbReference>
<accession>A0A5J4XA75</accession>
<feature type="region of interest" description="Disordered" evidence="2">
    <location>
        <begin position="1"/>
        <end position="26"/>
    </location>
</feature>
<dbReference type="SMART" id="SM00239">
    <property type="entry name" value="C2"/>
    <property type="match status" value="1"/>
</dbReference>